<proteinExistence type="predicted"/>
<accession>X1CFW5</accession>
<gene>
    <name evidence="1" type="ORF">S01H4_57316</name>
</gene>
<name>X1CFW5_9ZZZZ</name>
<comment type="caution">
    <text evidence="1">The sequence shown here is derived from an EMBL/GenBank/DDBJ whole genome shotgun (WGS) entry which is preliminary data.</text>
</comment>
<protein>
    <submittedName>
        <fullName evidence="1">Uncharacterized protein</fullName>
    </submittedName>
</protein>
<sequence>MTISEALADCRNLENISLNIIEREYVFDINNANPTKPIHNLGTAISLVRARMSPKG</sequence>
<dbReference type="EMBL" id="BART01033325">
    <property type="protein sequence ID" value="GAH06542.1"/>
    <property type="molecule type" value="Genomic_DNA"/>
</dbReference>
<organism evidence="1">
    <name type="scientific">marine sediment metagenome</name>
    <dbReference type="NCBI Taxonomy" id="412755"/>
    <lineage>
        <taxon>unclassified sequences</taxon>
        <taxon>metagenomes</taxon>
        <taxon>ecological metagenomes</taxon>
    </lineage>
</organism>
<evidence type="ECO:0000313" key="1">
    <source>
        <dbReference type="EMBL" id="GAH06542.1"/>
    </source>
</evidence>
<reference evidence="1" key="1">
    <citation type="journal article" date="2014" name="Front. Microbiol.">
        <title>High frequency of phylogenetically diverse reductive dehalogenase-homologous genes in deep subseafloor sedimentary metagenomes.</title>
        <authorList>
            <person name="Kawai M."/>
            <person name="Futagami T."/>
            <person name="Toyoda A."/>
            <person name="Takaki Y."/>
            <person name="Nishi S."/>
            <person name="Hori S."/>
            <person name="Arai W."/>
            <person name="Tsubouchi T."/>
            <person name="Morono Y."/>
            <person name="Uchiyama I."/>
            <person name="Ito T."/>
            <person name="Fujiyama A."/>
            <person name="Inagaki F."/>
            <person name="Takami H."/>
        </authorList>
    </citation>
    <scope>NUCLEOTIDE SEQUENCE</scope>
    <source>
        <strain evidence="1">Expedition CK06-06</strain>
    </source>
</reference>
<dbReference type="AlphaFoldDB" id="X1CFW5"/>